<keyword evidence="2" id="KW-0813">Transport</keyword>
<name>A0ABU2MPY2_9ACTN</name>
<sequence>MPAPPGDRRLGAGGPEQLLLPHRRQPRVPQRPDQRPPAHRHPDGARLPCPAAAAAVPQQPGRRAAQAPAPVTPVSAALPLLVIAVAIFQQMLGNAGMLNTFLARNDLPTVEIIGTPELFMSLITAQSIWKDAGWGTIIFLAALARVDEEQYEAAAIDGANARQRLIHVTLPALRGLFILLLILRRGHSLSVGFEQIILQQGPVGLEASEVLDTWLYN</sequence>
<evidence type="ECO:0000256" key="5">
    <source>
        <dbReference type="ARBA" id="ARBA00022989"/>
    </source>
</evidence>
<organism evidence="9 10">
    <name type="scientific">Streptomyces litchfieldiae</name>
    <dbReference type="NCBI Taxonomy" id="3075543"/>
    <lineage>
        <taxon>Bacteria</taxon>
        <taxon>Bacillati</taxon>
        <taxon>Actinomycetota</taxon>
        <taxon>Actinomycetes</taxon>
        <taxon>Kitasatosporales</taxon>
        <taxon>Streptomycetaceae</taxon>
        <taxon>Streptomyces</taxon>
    </lineage>
</organism>
<dbReference type="Gene3D" id="1.10.3720.10">
    <property type="entry name" value="MetI-like"/>
    <property type="match status" value="1"/>
</dbReference>
<evidence type="ECO:0000256" key="7">
    <source>
        <dbReference type="SAM" id="MobiDB-lite"/>
    </source>
</evidence>
<feature type="region of interest" description="Disordered" evidence="7">
    <location>
        <begin position="1"/>
        <end position="67"/>
    </location>
</feature>
<dbReference type="PANTHER" id="PTHR43227">
    <property type="entry name" value="BLL4140 PROTEIN"/>
    <property type="match status" value="1"/>
</dbReference>
<dbReference type="SUPFAM" id="SSF161098">
    <property type="entry name" value="MetI-like"/>
    <property type="match status" value="1"/>
</dbReference>
<evidence type="ECO:0000256" key="6">
    <source>
        <dbReference type="ARBA" id="ARBA00023136"/>
    </source>
</evidence>
<keyword evidence="6" id="KW-0472">Membrane</keyword>
<evidence type="ECO:0000256" key="3">
    <source>
        <dbReference type="ARBA" id="ARBA00022475"/>
    </source>
</evidence>
<proteinExistence type="predicted"/>
<evidence type="ECO:0000256" key="2">
    <source>
        <dbReference type="ARBA" id="ARBA00022448"/>
    </source>
</evidence>
<evidence type="ECO:0000256" key="4">
    <source>
        <dbReference type="ARBA" id="ARBA00022692"/>
    </source>
</evidence>
<reference evidence="10" key="1">
    <citation type="submission" date="2023-07" db="EMBL/GenBank/DDBJ databases">
        <title>30 novel species of actinomycetes from the DSMZ collection.</title>
        <authorList>
            <person name="Nouioui I."/>
        </authorList>
    </citation>
    <scope>NUCLEOTIDE SEQUENCE [LARGE SCALE GENOMIC DNA]</scope>
    <source>
        <strain evidence="10">DSM 44938</strain>
    </source>
</reference>
<feature type="compositionally biased region" description="Basic and acidic residues" evidence="7">
    <location>
        <begin position="1"/>
        <end position="10"/>
    </location>
</feature>
<dbReference type="EMBL" id="JAVREL010000006">
    <property type="protein sequence ID" value="MDT0343682.1"/>
    <property type="molecule type" value="Genomic_DNA"/>
</dbReference>
<dbReference type="Proteomes" id="UP001183246">
    <property type="component" value="Unassembled WGS sequence"/>
</dbReference>
<dbReference type="PANTHER" id="PTHR43227:SF11">
    <property type="entry name" value="BLL4140 PROTEIN"/>
    <property type="match status" value="1"/>
</dbReference>
<dbReference type="InterPro" id="IPR035906">
    <property type="entry name" value="MetI-like_sf"/>
</dbReference>
<feature type="domain" description="ABC transmembrane type-1" evidence="8">
    <location>
        <begin position="55"/>
        <end position="189"/>
    </location>
</feature>
<evidence type="ECO:0000313" key="9">
    <source>
        <dbReference type="EMBL" id="MDT0343682.1"/>
    </source>
</evidence>
<evidence type="ECO:0000313" key="10">
    <source>
        <dbReference type="Proteomes" id="UP001183246"/>
    </source>
</evidence>
<feature type="compositionally biased region" description="Low complexity" evidence="7">
    <location>
        <begin position="45"/>
        <end position="67"/>
    </location>
</feature>
<gene>
    <name evidence="9" type="ORF">RM590_13830</name>
</gene>
<comment type="subcellular location">
    <subcellularLocation>
        <location evidence="1">Cell membrane</location>
        <topology evidence="1">Multi-pass membrane protein</topology>
    </subcellularLocation>
</comment>
<evidence type="ECO:0000256" key="1">
    <source>
        <dbReference type="ARBA" id="ARBA00004651"/>
    </source>
</evidence>
<evidence type="ECO:0000259" key="8">
    <source>
        <dbReference type="Pfam" id="PF00528"/>
    </source>
</evidence>
<accession>A0ABU2MPY2</accession>
<feature type="compositionally biased region" description="Basic and acidic residues" evidence="7">
    <location>
        <begin position="30"/>
        <end position="44"/>
    </location>
</feature>
<dbReference type="Pfam" id="PF00528">
    <property type="entry name" value="BPD_transp_1"/>
    <property type="match status" value="1"/>
</dbReference>
<protein>
    <submittedName>
        <fullName evidence="9">ABC transporter permease subunit</fullName>
    </submittedName>
</protein>
<dbReference type="InterPro" id="IPR050809">
    <property type="entry name" value="UgpAE/MalFG_permease"/>
</dbReference>
<dbReference type="RefSeq" id="WP_311704830.1">
    <property type="nucleotide sequence ID" value="NZ_JAVREL010000006.1"/>
</dbReference>
<keyword evidence="10" id="KW-1185">Reference proteome</keyword>
<keyword evidence="4" id="KW-0812">Transmembrane</keyword>
<keyword evidence="3" id="KW-1003">Cell membrane</keyword>
<dbReference type="InterPro" id="IPR000515">
    <property type="entry name" value="MetI-like"/>
</dbReference>
<dbReference type="CDD" id="cd06261">
    <property type="entry name" value="TM_PBP2"/>
    <property type="match status" value="1"/>
</dbReference>
<keyword evidence="5" id="KW-1133">Transmembrane helix</keyword>
<comment type="caution">
    <text evidence="9">The sequence shown here is derived from an EMBL/GenBank/DDBJ whole genome shotgun (WGS) entry which is preliminary data.</text>
</comment>